<organism evidence="5 6">
    <name type="scientific">Saccharomycopsis crataegensis</name>
    <dbReference type="NCBI Taxonomy" id="43959"/>
    <lineage>
        <taxon>Eukaryota</taxon>
        <taxon>Fungi</taxon>
        <taxon>Dikarya</taxon>
        <taxon>Ascomycota</taxon>
        <taxon>Saccharomycotina</taxon>
        <taxon>Saccharomycetes</taxon>
        <taxon>Saccharomycopsidaceae</taxon>
        <taxon>Saccharomycopsis</taxon>
    </lineage>
</organism>
<keyword evidence="3" id="KW-0802">TPR repeat</keyword>
<evidence type="ECO:0000313" key="6">
    <source>
        <dbReference type="Proteomes" id="UP001360560"/>
    </source>
</evidence>
<dbReference type="InterPro" id="IPR011990">
    <property type="entry name" value="TPR-like_helical_dom_sf"/>
</dbReference>
<dbReference type="PROSITE" id="PS50005">
    <property type="entry name" value="TPR"/>
    <property type="match status" value="1"/>
</dbReference>
<keyword evidence="6" id="KW-1185">Reference proteome</keyword>
<dbReference type="SUPFAM" id="SSF48452">
    <property type="entry name" value="TPR-like"/>
    <property type="match status" value="1"/>
</dbReference>
<dbReference type="Proteomes" id="UP001360560">
    <property type="component" value="Unassembled WGS sequence"/>
</dbReference>
<sequence length="677" mass="73641">MPQKHRKLESPISQQPRIKRQDLGTPNPMEQHPAQPPHPAALAPLPQQQHQQPLYPVHPVDPETSDTWAACAKCALSIGHLELAFRSCQSALDKNPANALALSTISATYREDDMKTKGDRGVENALNILNDAIRMYPSLGSDPLILKELAHCQALKGFYDQAHATLEHILSMSITDPEVWLMEGKALIRMGARAGAQSKNMAVNAFRSALDRTMKPLSLEAAAITRQCHSELAAIAFSEGNLDGAALELSNTLALPLPDEAQKYELSCTWCALAVTKEANGDIQGAMQICDTAEKVLGLYPRLLITEAYLLLIQPTVENAVKAAQLLQVVIQKTDDHWDNKEGDFLPYYLLGCAYAAVEDPSNAYEALHVALSRAPASAFPWLSVGALYLRLGQLRDSLAAYSKAAKLKEEIVGYATAVVTWKGLDCVYERCDKQFSDAANACTRAAEFARLAGDMRTNAQLEQRSHALLAAARGEAPVPKLQQPPEPPLQLLRDLTIMSPDERIELMNRQNVQQQQIEQQAQPLPQAPPMQQQSSLHFQRGPPPPVGAANGTSVAPQAPSVASAAPGPPGPSPQQFSPRQQVGYQQQFSPHHQVPGYQGQYIAPVNREGQSTPLSRPVVSILSPSSGIPANGQAPQYHYGQGKAVPPINPVGAPQIRPGGQYAQFPHPTERPREYI</sequence>
<dbReference type="InterPro" id="IPR051630">
    <property type="entry name" value="Corepressor-Demethylase"/>
</dbReference>
<feature type="compositionally biased region" description="Low complexity" evidence="4">
    <location>
        <begin position="574"/>
        <end position="583"/>
    </location>
</feature>
<feature type="compositionally biased region" description="Low complexity" evidence="4">
    <location>
        <begin position="512"/>
        <end position="534"/>
    </location>
</feature>
<dbReference type="InterPro" id="IPR019734">
    <property type="entry name" value="TPR_rpt"/>
</dbReference>
<name>A0AAV5QI34_9ASCO</name>
<dbReference type="RefSeq" id="XP_064851309.1">
    <property type="nucleotide sequence ID" value="XM_064995237.1"/>
</dbReference>
<evidence type="ECO:0000256" key="2">
    <source>
        <dbReference type="ARBA" id="ARBA00023242"/>
    </source>
</evidence>
<comment type="caution">
    <text evidence="5">The sequence shown here is derived from an EMBL/GenBank/DDBJ whole genome shotgun (WGS) entry which is preliminary data.</text>
</comment>
<feature type="repeat" description="TPR" evidence="3">
    <location>
        <begin position="379"/>
        <end position="412"/>
    </location>
</feature>
<feature type="compositionally biased region" description="Low complexity" evidence="4">
    <location>
        <begin position="40"/>
        <end position="54"/>
    </location>
</feature>
<dbReference type="SMART" id="SM00028">
    <property type="entry name" value="TPR"/>
    <property type="match status" value="5"/>
</dbReference>
<gene>
    <name evidence="5" type="ORF">DASC09_016340</name>
</gene>
<feature type="region of interest" description="Disordered" evidence="4">
    <location>
        <begin position="512"/>
        <end position="598"/>
    </location>
</feature>
<feature type="compositionally biased region" description="Low complexity" evidence="4">
    <location>
        <begin position="554"/>
        <end position="566"/>
    </location>
</feature>
<comment type="subcellular location">
    <subcellularLocation>
        <location evidence="1">Nucleus</location>
    </subcellularLocation>
</comment>
<evidence type="ECO:0000256" key="1">
    <source>
        <dbReference type="ARBA" id="ARBA00004123"/>
    </source>
</evidence>
<proteinExistence type="predicted"/>
<feature type="region of interest" description="Disordered" evidence="4">
    <location>
        <begin position="1"/>
        <end position="61"/>
    </location>
</feature>
<dbReference type="GeneID" id="90072288"/>
<keyword evidence="2" id="KW-0539">Nucleus</keyword>
<evidence type="ECO:0000256" key="3">
    <source>
        <dbReference type="PROSITE-ProRule" id="PRU00339"/>
    </source>
</evidence>
<dbReference type="Gene3D" id="1.25.40.10">
    <property type="entry name" value="Tetratricopeptide repeat domain"/>
    <property type="match status" value="2"/>
</dbReference>
<reference evidence="5 6" key="1">
    <citation type="journal article" date="2023" name="Elife">
        <title>Identification of key yeast species and microbe-microbe interactions impacting larval growth of Drosophila in the wild.</title>
        <authorList>
            <person name="Mure A."/>
            <person name="Sugiura Y."/>
            <person name="Maeda R."/>
            <person name="Honda K."/>
            <person name="Sakurai N."/>
            <person name="Takahashi Y."/>
            <person name="Watada M."/>
            <person name="Katoh T."/>
            <person name="Gotoh A."/>
            <person name="Gotoh Y."/>
            <person name="Taniguchi I."/>
            <person name="Nakamura K."/>
            <person name="Hayashi T."/>
            <person name="Katayama T."/>
            <person name="Uemura T."/>
            <person name="Hattori Y."/>
        </authorList>
    </citation>
    <scope>NUCLEOTIDE SEQUENCE [LARGE SCALE GENOMIC DNA]</scope>
    <source>
        <strain evidence="5 6">SC-9</strain>
    </source>
</reference>
<dbReference type="AlphaFoldDB" id="A0AAV5QI34"/>
<dbReference type="EMBL" id="BTFZ01000002">
    <property type="protein sequence ID" value="GMM34309.1"/>
    <property type="molecule type" value="Genomic_DNA"/>
</dbReference>
<protein>
    <submittedName>
        <fullName evidence="5">Uncharacterized protein</fullName>
    </submittedName>
</protein>
<accession>A0AAV5QI34</accession>
<feature type="region of interest" description="Disordered" evidence="4">
    <location>
        <begin position="633"/>
        <end position="677"/>
    </location>
</feature>
<evidence type="ECO:0000313" key="5">
    <source>
        <dbReference type="EMBL" id="GMM34309.1"/>
    </source>
</evidence>
<evidence type="ECO:0000256" key="4">
    <source>
        <dbReference type="SAM" id="MobiDB-lite"/>
    </source>
</evidence>
<dbReference type="PANTHER" id="PTHR14017">
    <property type="entry name" value="LYSINE-SPECIFIC DEMETHYLASE"/>
    <property type="match status" value="1"/>
</dbReference>
<dbReference type="GO" id="GO:0005634">
    <property type="term" value="C:nucleus"/>
    <property type="evidence" value="ECO:0007669"/>
    <property type="project" value="UniProtKB-SubCell"/>
</dbReference>
<dbReference type="PANTHER" id="PTHR14017:SF28">
    <property type="entry name" value="CHROMOSOME UNDETERMINED SCAFFOLD_98, WHOLE GENOME SHOTGUN SEQUENCE"/>
    <property type="match status" value="1"/>
</dbReference>